<comment type="caution">
    <text evidence="2">The sequence shown here is derived from an EMBL/GenBank/DDBJ whole genome shotgun (WGS) entry which is preliminary data.</text>
</comment>
<dbReference type="EMBL" id="AEEI01000056">
    <property type="protein sequence ID" value="EFM01030.1"/>
    <property type="molecule type" value="Genomic_DNA"/>
</dbReference>
<dbReference type="Proteomes" id="UP000004394">
    <property type="component" value="Unassembled WGS sequence"/>
</dbReference>
<dbReference type="HOGENOM" id="CLU_3171639_0_0_10"/>
<gene>
    <name evidence="2" type="ORF">HMPREF0658_2037</name>
</gene>
<keyword evidence="1" id="KW-0472">Membrane</keyword>
<dbReference type="AlphaFoldDB" id="E0NV32"/>
<reference evidence="2" key="1">
    <citation type="submission" date="2010-07" db="EMBL/GenBank/DDBJ databases">
        <authorList>
            <person name="Muzny D."/>
            <person name="Qin X."/>
            <person name="Deng J."/>
            <person name="Jiang H."/>
            <person name="Liu Y."/>
            <person name="Qu J."/>
            <person name="Song X.-Z."/>
            <person name="Zhang L."/>
            <person name="Thornton R."/>
            <person name="Coyle M."/>
            <person name="Francisco L."/>
            <person name="Jackson L."/>
            <person name="Javaid M."/>
            <person name="Korchina V."/>
            <person name="Kovar C."/>
            <person name="Mata R."/>
            <person name="Mathew T."/>
            <person name="Ngo R."/>
            <person name="Nguyen L."/>
            <person name="Nguyen N."/>
            <person name="Okwuonu G."/>
            <person name="Ongeri F."/>
            <person name="Pham C."/>
            <person name="Simmons D."/>
            <person name="Wilczek-Boney K."/>
            <person name="Hale W."/>
            <person name="Jakkamsetti A."/>
            <person name="Pham P."/>
            <person name="Ruth R."/>
            <person name="San Lucas F."/>
            <person name="Warren J."/>
            <person name="Zhang J."/>
            <person name="Zhao Z."/>
            <person name="Zhou C."/>
            <person name="Zhu D."/>
            <person name="Lee S."/>
            <person name="Bess C."/>
            <person name="Blankenburg K."/>
            <person name="Forbes L."/>
            <person name="Fu Q."/>
            <person name="Gubbala S."/>
            <person name="Hirani K."/>
            <person name="Jayaseelan J.C."/>
            <person name="Lara F."/>
            <person name="Munidasa M."/>
            <person name="Palculict T."/>
            <person name="Patil S."/>
            <person name="Pu L.-L."/>
            <person name="Saada N."/>
            <person name="Tang L."/>
            <person name="Weissenberger G."/>
            <person name="Zhu Y."/>
            <person name="Hemphill L."/>
            <person name="Shang Y."/>
            <person name="Youmans B."/>
            <person name="Ayvaz T."/>
            <person name="Ross M."/>
            <person name="Santibanez J."/>
            <person name="Aqrawi P."/>
            <person name="Gross S."/>
            <person name="Joshi V."/>
            <person name="Fowler G."/>
            <person name="Nazareth L."/>
            <person name="Reid J."/>
            <person name="Worley K."/>
            <person name="Petrosino J."/>
            <person name="Highlander S."/>
            <person name="Gibbs R."/>
        </authorList>
    </citation>
    <scope>NUCLEOTIDE SEQUENCE [LARGE SCALE GENOMIC DNA]</scope>
    <source>
        <strain evidence="2">DSM 16973</strain>
    </source>
</reference>
<feature type="transmembrane region" description="Helical" evidence="1">
    <location>
        <begin position="25"/>
        <end position="44"/>
    </location>
</feature>
<proteinExistence type="predicted"/>
<evidence type="ECO:0000256" key="1">
    <source>
        <dbReference type="SAM" id="Phobius"/>
    </source>
</evidence>
<evidence type="ECO:0000313" key="2">
    <source>
        <dbReference type="EMBL" id="EFM01030.1"/>
    </source>
</evidence>
<evidence type="ECO:0000313" key="3">
    <source>
        <dbReference type="Proteomes" id="UP000004394"/>
    </source>
</evidence>
<organism evidence="2 3">
    <name type="scientific">Hoylesella marshii DSM 16973 = JCM 13450</name>
    <dbReference type="NCBI Taxonomy" id="862515"/>
    <lineage>
        <taxon>Bacteria</taxon>
        <taxon>Pseudomonadati</taxon>
        <taxon>Bacteroidota</taxon>
        <taxon>Bacteroidia</taxon>
        <taxon>Bacteroidales</taxon>
        <taxon>Prevotellaceae</taxon>
        <taxon>Hoylesella</taxon>
    </lineage>
</organism>
<keyword evidence="3" id="KW-1185">Reference proteome</keyword>
<dbReference type="STRING" id="862515.HMPREF0658_2037"/>
<keyword evidence="1" id="KW-1133">Transmembrane helix</keyword>
<keyword evidence="1" id="KW-0812">Transmembrane</keyword>
<dbReference type="BioCyc" id="PMAR862515-HMP:GMOO-2065-MONOMER"/>
<accession>E0NV32</accession>
<name>E0NV32_9BACT</name>
<protein>
    <submittedName>
        <fullName evidence="2">Uncharacterized protein</fullName>
    </submittedName>
</protein>
<sequence length="47" mass="5485">MQSGLRSSGLFICAKASDGKLSTRSLVRFMIFLYFCPIHIHLYYQHF</sequence>